<keyword evidence="1" id="KW-1133">Transmembrane helix</keyword>
<protein>
    <recommendedName>
        <fullName evidence="4">DUF3592 domain-containing protein</fullName>
    </recommendedName>
</protein>
<evidence type="ECO:0000313" key="3">
    <source>
        <dbReference type="Proteomes" id="UP000283523"/>
    </source>
</evidence>
<keyword evidence="1" id="KW-0472">Membrane</keyword>
<reference evidence="2 3" key="1">
    <citation type="submission" date="2018-08" db="EMBL/GenBank/DDBJ databases">
        <title>Fibrisoma montanum sp. nov., isolated from Danxia mountain soil.</title>
        <authorList>
            <person name="Huang Y."/>
        </authorList>
    </citation>
    <scope>NUCLEOTIDE SEQUENCE [LARGE SCALE GENOMIC DNA]</scope>
    <source>
        <strain evidence="2 3">HYT19</strain>
    </source>
</reference>
<evidence type="ECO:0000313" key="2">
    <source>
        <dbReference type="EMBL" id="RIV18063.1"/>
    </source>
</evidence>
<dbReference type="AlphaFoldDB" id="A0A418LXL4"/>
<proteinExistence type="predicted"/>
<name>A0A418LXL4_9BACT</name>
<feature type="transmembrane region" description="Helical" evidence="1">
    <location>
        <begin position="175"/>
        <end position="194"/>
    </location>
</feature>
<sequence>MLQQLLDVLKRVFTVLVLLLQIAVVGGILWFLWPVYEEAALQRRFDQEGRIVRVRIDEVNFEQRTWLDAFQNAVYITFRHGARPYTTRFLTDTVAVDKGQTVNVVYHPSLDAFRQPALSRPSAQLTVSRLVRWTIADDLSGANKLLSVLVVLAVVLFFLVSGLINYLIPVPTLQWLSKLVLFATLFGVAAFITYDAAGRYQYWNRLRATSQPDEAIVLSTNKTHSTSRRNRSFSTYAYQATVQFRQQKREIAITEAEYGTRTKGDRLQVLYSSALNDLMSVHYVLPPEVYIIPLLFWGILLLGVWLTLNPRKRKRVSAARVPFNKH</sequence>
<feature type="transmembrane region" description="Helical" evidence="1">
    <location>
        <begin position="145"/>
        <end position="168"/>
    </location>
</feature>
<gene>
    <name evidence="2" type="ORF">DYU11_29340</name>
</gene>
<feature type="transmembrane region" description="Helical" evidence="1">
    <location>
        <begin position="289"/>
        <end position="308"/>
    </location>
</feature>
<dbReference type="EMBL" id="QXED01000013">
    <property type="protein sequence ID" value="RIV18063.1"/>
    <property type="molecule type" value="Genomic_DNA"/>
</dbReference>
<evidence type="ECO:0000256" key="1">
    <source>
        <dbReference type="SAM" id="Phobius"/>
    </source>
</evidence>
<organism evidence="2 3">
    <name type="scientific">Fibrisoma montanum</name>
    <dbReference type="NCBI Taxonomy" id="2305895"/>
    <lineage>
        <taxon>Bacteria</taxon>
        <taxon>Pseudomonadati</taxon>
        <taxon>Bacteroidota</taxon>
        <taxon>Cytophagia</taxon>
        <taxon>Cytophagales</taxon>
        <taxon>Spirosomataceae</taxon>
        <taxon>Fibrisoma</taxon>
    </lineage>
</organism>
<keyword evidence="1" id="KW-0812">Transmembrane</keyword>
<feature type="transmembrane region" description="Helical" evidence="1">
    <location>
        <begin position="12"/>
        <end position="33"/>
    </location>
</feature>
<dbReference type="Proteomes" id="UP000283523">
    <property type="component" value="Unassembled WGS sequence"/>
</dbReference>
<evidence type="ECO:0008006" key="4">
    <source>
        <dbReference type="Google" id="ProtNLM"/>
    </source>
</evidence>
<comment type="caution">
    <text evidence="2">The sequence shown here is derived from an EMBL/GenBank/DDBJ whole genome shotgun (WGS) entry which is preliminary data.</text>
</comment>
<accession>A0A418LXL4</accession>
<keyword evidence="3" id="KW-1185">Reference proteome</keyword>